<reference evidence="2 3" key="1">
    <citation type="submission" date="2021-09" db="EMBL/GenBank/DDBJ databases">
        <title>Genomic insights and catalytic innovation underlie evolution of tropane alkaloids biosynthesis.</title>
        <authorList>
            <person name="Wang Y.-J."/>
            <person name="Tian T."/>
            <person name="Huang J.-P."/>
            <person name="Huang S.-X."/>
        </authorList>
    </citation>
    <scope>NUCLEOTIDE SEQUENCE [LARGE SCALE GENOMIC DNA]</scope>
    <source>
        <strain evidence="2">KIB-2018</strain>
        <tissue evidence="2">Leaf</tissue>
    </source>
</reference>
<evidence type="ECO:0000313" key="3">
    <source>
        <dbReference type="Proteomes" id="UP001159364"/>
    </source>
</evidence>
<proteinExistence type="predicted"/>
<accession>A0AAV8TMY8</accession>
<dbReference type="Proteomes" id="UP001159364">
    <property type="component" value="Linkage Group LG04"/>
</dbReference>
<keyword evidence="1" id="KW-1133">Transmembrane helix</keyword>
<organism evidence="2 3">
    <name type="scientific">Erythroxylum novogranatense</name>
    <dbReference type="NCBI Taxonomy" id="1862640"/>
    <lineage>
        <taxon>Eukaryota</taxon>
        <taxon>Viridiplantae</taxon>
        <taxon>Streptophyta</taxon>
        <taxon>Embryophyta</taxon>
        <taxon>Tracheophyta</taxon>
        <taxon>Spermatophyta</taxon>
        <taxon>Magnoliopsida</taxon>
        <taxon>eudicotyledons</taxon>
        <taxon>Gunneridae</taxon>
        <taxon>Pentapetalae</taxon>
        <taxon>rosids</taxon>
        <taxon>fabids</taxon>
        <taxon>Malpighiales</taxon>
        <taxon>Erythroxylaceae</taxon>
        <taxon>Erythroxylum</taxon>
    </lineage>
</organism>
<keyword evidence="1" id="KW-0812">Transmembrane</keyword>
<dbReference type="AlphaFoldDB" id="A0AAV8TMY8"/>
<keyword evidence="3" id="KW-1185">Reference proteome</keyword>
<comment type="caution">
    <text evidence="2">The sequence shown here is derived from an EMBL/GenBank/DDBJ whole genome shotgun (WGS) entry which is preliminary data.</text>
</comment>
<sequence length="111" mass="12381">MGAVGWGKGERERERESKKLLWSLFMFLSVHTAFSNVVSLSLFLFSSLQFQGTSHSQDKPEFGMSILEELFGTRVSDPLNSSWSAESLIAATSISRERNRFGEVFDSSGPP</sequence>
<name>A0AAV8TMY8_9ROSI</name>
<keyword evidence="1" id="KW-0472">Membrane</keyword>
<evidence type="ECO:0000313" key="2">
    <source>
        <dbReference type="EMBL" id="KAJ8767449.1"/>
    </source>
</evidence>
<dbReference type="EMBL" id="JAIWQS010000004">
    <property type="protein sequence ID" value="KAJ8767449.1"/>
    <property type="molecule type" value="Genomic_DNA"/>
</dbReference>
<protein>
    <submittedName>
        <fullName evidence="2">Uncharacterized protein</fullName>
    </submittedName>
</protein>
<feature type="transmembrane region" description="Helical" evidence="1">
    <location>
        <begin position="20"/>
        <end position="45"/>
    </location>
</feature>
<gene>
    <name evidence="2" type="ORF">K2173_017493</name>
</gene>
<evidence type="ECO:0000256" key="1">
    <source>
        <dbReference type="SAM" id="Phobius"/>
    </source>
</evidence>